<dbReference type="InterPro" id="IPR005650">
    <property type="entry name" value="BlaI_family"/>
</dbReference>
<evidence type="ECO:0000256" key="1">
    <source>
        <dbReference type="ARBA" id="ARBA00011046"/>
    </source>
</evidence>
<accession>A0ABW1J5U3</accession>
<evidence type="ECO:0000256" key="2">
    <source>
        <dbReference type="ARBA" id="ARBA00023015"/>
    </source>
</evidence>
<dbReference type="InterPro" id="IPR036388">
    <property type="entry name" value="WH-like_DNA-bd_sf"/>
</dbReference>
<dbReference type="Proteomes" id="UP001596302">
    <property type="component" value="Unassembled WGS sequence"/>
</dbReference>
<keyword evidence="3" id="KW-0238">DNA-binding</keyword>
<dbReference type="Gene3D" id="1.10.10.10">
    <property type="entry name" value="Winged helix-like DNA-binding domain superfamily/Winged helix DNA-binding domain"/>
    <property type="match status" value="1"/>
</dbReference>
<keyword evidence="4" id="KW-0804">Transcription</keyword>
<sequence>MRRLGALEAAVMDVLWRASGPRRVRDVLEELTRDRQLAYTTVMTVLDNLHRKGWVQRAMDGRAYRYRPVASREEATAKALRDLLDSSEDVEAVLLHFARSVSPHESAVLRDALGPGDGGPAGSRG</sequence>
<evidence type="ECO:0000313" key="5">
    <source>
        <dbReference type="EMBL" id="MFC5996077.1"/>
    </source>
</evidence>
<dbReference type="EMBL" id="JBHSQW010000035">
    <property type="protein sequence ID" value="MFC5996077.1"/>
    <property type="molecule type" value="Genomic_DNA"/>
</dbReference>
<keyword evidence="2" id="KW-0805">Transcription regulation</keyword>
<gene>
    <name evidence="5" type="ORF">ACFQE5_17870</name>
</gene>
<dbReference type="RefSeq" id="WP_379586552.1">
    <property type="nucleotide sequence ID" value="NZ_JBHSQW010000035.1"/>
</dbReference>
<name>A0ABW1J5U3_9PSEU</name>
<dbReference type="Gene3D" id="6.10.140.850">
    <property type="match status" value="1"/>
</dbReference>
<dbReference type="InterPro" id="IPR036390">
    <property type="entry name" value="WH_DNA-bd_sf"/>
</dbReference>
<proteinExistence type="inferred from homology"/>
<organism evidence="5 6">
    <name type="scientific">Pseudonocardia hispaniensis</name>
    <dbReference type="NCBI Taxonomy" id="904933"/>
    <lineage>
        <taxon>Bacteria</taxon>
        <taxon>Bacillati</taxon>
        <taxon>Actinomycetota</taxon>
        <taxon>Actinomycetes</taxon>
        <taxon>Pseudonocardiales</taxon>
        <taxon>Pseudonocardiaceae</taxon>
        <taxon>Pseudonocardia</taxon>
    </lineage>
</organism>
<evidence type="ECO:0000256" key="4">
    <source>
        <dbReference type="ARBA" id="ARBA00023163"/>
    </source>
</evidence>
<evidence type="ECO:0000313" key="6">
    <source>
        <dbReference type="Proteomes" id="UP001596302"/>
    </source>
</evidence>
<reference evidence="6" key="1">
    <citation type="journal article" date="2019" name="Int. J. Syst. Evol. Microbiol.">
        <title>The Global Catalogue of Microorganisms (GCM) 10K type strain sequencing project: providing services to taxonomists for standard genome sequencing and annotation.</title>
        <authorList>
            <consortium name="The Broad Institute Genomics Platform"/>
            <consortium name="The Broad Institute Genome Sequencing Center for Infectious Disease"/>
            <person name="Wu L."/>
            <person name="Ma J."/>
        </authorList>
    </citation>
    <scope>NUCLEOTIDE SEQUENCE [LARGE SCALE GENOMIC DNA]</scope>
    <source>
        <strain evidence="6">CCM 8391</strain>
    </source>
</reference>
<protein>
    <submittedName>
        <fullName evidence="5">BlaI/MecI/CopY family transcriptional regulator</fullName>
    </submittedName>
</protein>
<comment type="similarity">
    <text evidence="1">Belongs to the BlaI transcriptional regulatory family.</text>
</comment>
<keyword evidence="6" id="KW-1185">Reference proteome</keyword>
<dbReference type="SUPFAM" id="SSF46785">
    <property type="entry name" value="Winged helix' DNA-binding domain"/>
    <property type="match status" value="1"/>
</dbReference>
<dbReference type="Pfam" id="PF03965">
    <property type="entry name" value="Penicillinase_R"/>
    <property type="match status" value="1"/>
</dbReference>
<evidence type="ECO:0000256" key="3">
    <source>
        <dbReference type="ARBA" id="ARBA00023125"/>
    </source>
</evidence>
<comment type="caution">
    <text evidence="5">The sequence shown here is derived from an EMBL/GenBank/DDBJ whole genome shotgun (WGS) entry which is preliminary data.</text>
</comment>